<dbReference type="Proteomes" id="UP001549110">
    <property type="component" value="Unassembled WGS sequence"/>
</dbReference>
<dbReference type="RefSeq" id="WP_354297205.1">
    <property type="nucleotide sequence ID" value="NZ_JBEPLU010000001.1"/>
</dbReference>
<evidence type="ECO:0000313" key="3">
    <source>
        <dbReference type="Proteomes" id="UP001549110"/>
    </source>
</evidence>
<comment type="caution">
    <text evidence="2">The sequence shown here is derived from an EMBL/GenBank/DDBJ whole genome shotgun (WGS) entry which is preliminary data.</text>
</comment>
<dbReference type="EMBL" id="JBEPLU010000001">
    <property type="protein sequence ID" value="MET3525699.1"/>
    <property type="molecule type" value="Genomic_DNA"/>
</dbReference>
<keyword evidence="1" id="KW-0472">Membrane</keyword>
<evidence type="ECO:0008006" key="4">
    <source>
        <dbReference type="Google" id="ProtNLM"/>
    </source>
</evidence>
<sequence length="173" mass="18914">MSETYAARLSPLQGETTWTIDKSQIIERRGARERRFQLTELRGVIRARRGAVLKFSRRRLTIPAMSYGEDLRTHDRSQAFDAFLAAVDAAAPGRTLVPRSPQAEALLWIMALMGVGALAVLLASGLAGAWLLGIALASRLAFVVILGAAILPWLPVGQKRRETALSPDEHDLS</sequence>
<organism evidence="2 3">
    <name type="scientific">Phenylobacterium koreense</name>
    <dbReference type="NCBI Taxonomy" id="266125"/>
    <lineage>
        <taxon>Bacteria</taxon>
        <taxon>Pseudomonadati</taxon>
        <taxon>Pseudomonadota</taxon>
        <taxon>Alphaproteobacteria</taxon>
        <taxon>Caulobacterales</taxon>
        <taxon>Caulobacteraceae</taxon>
        <taxon>Phenylobacterium</taxon>
    </lineage>
</organism>
<reference evidence="2 3" key="1">
    <citation type="submission" date="2024-06" db="EMBL/GenBank/DDBJ databases">
        <title>Genomic Encyclopedia of Type Strains, Phase IV (KMG-IV): sequencing the most valuable type-strain genomes for metagenomic binning, comparative biology and taxonomic classification.</title>
        <authorList>
            <person name="Goeker M."/>
        </authorList>
    </citation>
    <scope>NUCLEOTIDE SEQUENCE [LARGE SCALE GENOMIC DNA]</scope>
    <source>
        <strain evidence="2 3">DSM 17809</strain>
    </source>
</reference>
<protein>
    <recommendedName>
        <fullName evidence="4">YcxB-like protein domain-containing protein</fullName>
    </recommendedName>
</protein>
<accession>A0ABV2EF91</accession>
<gene>
    <name evidence="2" type="ORF">ABID41_000794</name>
</gene>
<proteinExistence type="predicted"/>
<evidence type="ECO:0000256" key="1">
    <source>
        <dbReference type="SAM" id="Phobius"/>
    </source>
</evidence>
<name>A0ABV2EF91_9CAUL</name>
<evidence type="ECO:0000313" key="2">
    <source>
        <dbReference type="EMBL" id="MET3525699.1"/>
    </source>
</evidence>
<feature type="transmembrane region" description="Helical" evidence="1">
    <location>
        <begin position="105"/>
        <end position="123"/>
    </location>
</feature>
<keyword evidence="1" id="KW-0812">Transmembrane</keyword>
<keyword evidence="3" id="KW-1185">Reference proteome</keyword>
<feature type="transmembrane region" description="Helical" evidence="1">
    <location>
        <begin position="129"/>
        <end position="154"/>
    </location>
</feature>
<keyword evidence="1" id="KW-1133">Transmembrane helix</keyword>